<keyword evidence="3" id="KW-1185">Reference proteome</keyword>
<feature type="region of interest" description="Disordered" evidence="1">
    <location>
        <begin position="15"/>
        <end position="71"/>
    </location>
</feature>
<dbReference type="EMBL" id="JBEDUW010000169">
    <property type="protein sequence ID" value="KAK9905185.1"/>
    <property type="molecule type" value="Genomic_DNA"/>
</dbReference>
<sequence length="109" mass="11615">MSLYRGMRFLSSCRTCTLSPSSTTTTATSDLATNRSVTHARAADGSARRKRNQQQPAASGPRSGADVQAGSGELLRFSSTVDDVKLPKSRLEAVINEDRSLSGREAVVV</sequence>
<organism evidence="2 3">
    <name type="scientific">Rubus argutus</name>
    <name type="common">Southern blackberry</name>
    <dbReference type="NCBI Taxonomy" id="59490"/>
    <lineage>
        <taxon>Eukaryota</taxon>
        <taxon>Viridiplantae</taxon>
        <taxon>Streptophyta</taxon>
        <taxon>Embryophyta</taxon>
        <taxon>Tracheophyta</taxon>
        <taxon>Spermatophyta</taxon>
        <taxon>Magnoliopsida</taxon>
        <taxon>eudicotyledons</taxon>
        <taxon>Gunneridae</taxon>
        <taxon>Pentapetalae</taxon>
        <taxon>rosids</taxon>
        <taxon>fabids</taxon>
        <taxon>Rosales</taxon>
        <taxon>Rosaceae</taxon>
        <taxon>Rosoideae</taxon>
        <taxon>Rosoideae incertae sedis</taxon>
        <taxon>Rubus</taxon>
    </lineage>
</organism>
<reference evidence="2 3" key="1">
    <citation type="journal article" date="2023" name="G3 (Bethesda)">
        <title>A chromosome-length genome assembly and annotation of blackberry (Rubus argutus, cv. 'Hillquist').</title>
        <authorList>
            <person name="Bruna T."/>
            <person name="Aryal R."/>
            <person name="Dudchenko O."/>
            <person name="Sargent D.J."/>
            <person name="Mead D."/>
            <person name="Buti M."/>
            <person name="Cavallini A."/>
            <person name="Hytonen T."/>
            <person name="Andres J."/>
            <person name="Pham M."/>
            <person name="Weisz D."/>
            <person name="Mascagni F."/>
            <person name="Usai G."/>
            <person name="Natali L."/>
            <person name="Bassil N."/>
            <person name="Fernandez G.E."/>
            <person name="Lomsadze A."/>
            <person name="Armour M."/>
            <person name="Olukolu B."/>
            <person name="Poorten T."/>
            <person name="Britton C."/>
            <person name="Davik J."/>
            <person name="Ashrafi H."/>
            <person name="Aiden E.L."/>
            <person name="Borodovsky M."/>
            <person name="Worthington M."/>
        </authorList>
    </citation>
    <scope>NUCLEOTIDE SEQUENCE [LARGE SCALE GENOMIC DNA]</scope>
    <source>
        <strain evidence="2">PI 553951</strain>
    </source>
</reference>
<evidence type="ECO:0000313" key="3">
    <source>
        <dbReference type="Proteomes" id="UP001457282"/>
    </source>
</evidence>
<comment type="caution">
    <text evidence="2">The sequence shown here is derived from an EMBL/GenBank/DDBJ whole genome shotgun (WGS) entry which is preliminary data.</text>
</comment>
<evidence type="ECO:0000313" key="2">
    <source>
        <dbReference type="EMBL" id="KAK9905185.1"/>
    </source>
</evidence>
<dbReference type="Proteomes" id="UP001457282">
    <property type="component" value="Unassembled WGS sequence"/>
</dbReference>
<dbReference type="AlphaFoldDB" id="A0AAW1VKS2"/>
<evidence type="ECO:0000256" key="1">
    <source>
        <dbReference type="SAM" id="MobiDB-lite"/>
    </source>
</evidence>
<feature type="compositionally biased region" description="Low complexity" evidence="1">
    <location>
        <begin position="15"/>
        <end position="33"/>
    </location>
</feature>
<proteinExistence type="predicted"/>
<gene>
    <name evidence="2" type="ORF">M0R45_000382</name>
</gene>
<accession>A0AAW1VKS2</accession>
<name>A0AAW1VKS2_RUBAR</name>
<protein>
    <submittedName>
        <fullName evidence="2">Uncharacterized protein</fullName>
    </submittedName>
</protein>